<sequence>MPTPSVLVTGANGYIGNAVCRAFVRAGWTVYGLARRSEALPALSEEEIIPVQGALGDLSFLPPLFAKQKTFNAIVSTTDDVYNFDSHFNDILSLLLAVAKSSNAAGVRPIVIFTSGCKDYGMTGRADSPDLAAHTENSPLNPPPAVKARAVNAVRVFDYKDAFDAVVTRPTTVYGRSGSYYGPFFELAQEAKETGQPLTLPSYPTSIVHGTHVDDCAEAYVAIAESERARVAGQCYNISARRYEVLEEIAQALVKEYGIGGDVVYAPPSKAPGEDFDIIQVLTGFSQWVGSEKLRQDVGWKDRKLLFSEGVKAYRVAYEEAVRSGHSNVQRVRGYIKDFKASA</sequence>
<dbReference type="GO" id="GO:0005737">
    <property type="term" value="C:cytoplasm"/>
    <property type="evidence" value="ECO:0007669"/>
    <property type="project" value="TreeGrafter"/>
</dbReference>
<evidence type="ECO:0000259" key="1">
    <source>
        <dbReference type="Pfam" id="PF01370"/>
    </source>
</evidence>
<dbReference type="EMBL" id="LYCR01000045">
    <property type="protein sequence ID" value="OGM45242.1"/>
    <property type="molecule type" value="Genomic_DNA"/>
</dbReference>
<dbReference type="SUPFAM" id="SSF51735">
    <property type="entry name" value="NAD(P)-binding Rossmann-fold domains"/>
    <property type="match status" value="1"/>
</dbReference>
<dbReference type="PANTHER" id="PTHR48079">
    <property type="entry name" value="PROTEIN YEEZ"/>
    <property type="match status" value="1"/>
</dbReference>
<dbReference type="Gene3D" id="3.40.50.720">
    <property type="entry name" value="NAD(P)-binding Rossmann-like Domain"/>
    <property type="match status" value="1"/>
</dbReference>
<reference evidence="2 3" key="1">
    <citation type="journal article" date="2016" name="Genome Biol. Evol.">
        <title>Draft genome sequence of an aflatoxigenic Aspergillus species, A. bombycis.</title>
        <authorList>
            <person name="Moore G.G."/>
            <person name="Mack B.M."/>
            <person name="Beltz S.B."/>
            <person name="Gilbert M.K."/>
        </authorList>
    </citation>
    <scope>NUCLEOTIDE SEQUENCE [LARGE SCALE GENOMIC DNA]</scope>
    <source>
        <strain evidence="3">NRRL 26010</strain>
    </source>
</reference>
<dbReference type="GO" id="GO:0004029">
    <property type="term" value="F:aldehyde dehydrogenase (NAD+) activity"/>
    <property type="evidence" value="ECO:0007669"/>
    <property type="project" value="TreeGrafter"/>
</dbReference>
<dbReference type="Proteomes" id="UP000179179">
    <property type="component" value="Unassembled WGS sequence"/>
</dbReference>
<name>A0A1F8A0I3_9EURO</name>
<dbReference type="GeneID" id="34449250"/>
<proteinExistence type="predicted"/>
<dbReference type="AlphaFoldDB" id="A0A1F8A0I3"/>
<dbReference type="InterPro" id="IPR051783">
    <property type="entry name" value="NAD(P)-dependent_oxidoreduct"/>
</dbReference>
<evidence type="ECO:0000313" key="3">
    <source>
        <dbReference type="Proteomes" id="UP000179179"/>
    </source>
</evidence>
<dbReference type="Pfam" id="PF01370">
    <property type="entry name" value="Epimerase"/>
    <property type="match status" value="1"/>
</dbReference>
<dbReference type="InterPro" id="IPR001509">
    <property type="entry name" value="Epimerase_deHydtase"/>
</dbReference>
<keyword evidence="3" id="KW-1185">Reference proteome</keyword>
<comment type="caution">
    <text evidence="2">The sequence shown here is derived from an EMBL/GenBank/DDBJ whole genome shotgun (WGS) entry which is preliminary data.</text>
</comment>
<dbReference type="InterPro" id="IPR036291">
    <property type="entry name" value="NAD(P)-bd_dom_sf"/>
</dbReference>
<dbReference type="OrthoDB" id="2735536at2759"/>
<dbReference type="CDD" id="cd08946">
    <property type="entry name" value="SDR_e"/>
    <property type="match status" value="1"/>
</dbReference>
<dbReference type="PANTHER" id="PTHR48079:SF6">
    <property type="entry name" value="NAD(P)-BINDING DOMAIN-CONTAINING PROTEIN-RELATED"/>
    <property type="match status" value="1"/>
</dbReference>
<dbReference type="RefSeq" id="XP_022388959.1">
    <property type="nucleotide sequence ID" value="XM_022532989.1"/>
</dbReference>
<protein>
    <recommendedName>
        <fullName evidence="1">NAD-dependent epimerase/dehydratase domain-containing protein</fullName>
    </recommendedName>
</protein>
<accession>A0A1F8A0I3</accession>
<dbReference type="STRING" id="109264.A0A1F8A0I3"/>
<evidence type="ECO:0000313" key="2">
    <source>
        <dbReference type="EMBL" id="OGM45242.1"/>
    </source>
</evidence>
<feature type="domain" description="NAD-dependent epimerase/dehydratase" evidence="1">
    <location>
        <begin position="6"/>
        <end position="238"/>
    </location>
</feature>
<gene>
    <name evidence="2" type="ORF">ABOM_005860</name>
</gene>
<organism evidence="2 3">
    <name type="scientific">Aspergillus bombycis</name>
    <dbReference type="NCBI Taxonomy" id="109264"/>
    <lineage>
        <taxon>Eukaryota</taxon>
        <taxon>Fungi</taxon>
        <taxon>Dikarya</taxon>
        <taxon>Ascomycota</taxon>
        <taxon>Pezizomycotina</taxon>
        <taxon>Eurotiomycetes</taxon>
        <taxon>Eurotiomycetidae</taxon>
        <taxon>Eurotiales</taxon>
        <taxon>Aspergillaceae</taxon>
        <taxon>Aspergillus</taxon>
    </lineage>
</organism>